<proteinExistence type="predicted"/>
<keyword evidence="3" id="KW-1185">Reference proteome</keyword>
<reference evidence="2" key="1">
    <citation type="submission" date="2023-03" db="EMBL/GenBank/DDBJ databases">
        <title>Chitinimonas shenzhenensis gen. nov., sp. nov., a novel member of family Burkholderiaceae isolated from activated sludge collected in Shen Zhen, China.</title>
        <authorList>
            <person name="Wang X."/>
        </authorList>
    </citation>
    <scope>NUCLEOTIDE SEQUENCE</scope>
    <source>
        <strain evidence="2">DQS-5</strain>
    </source>
</reference>
<keyword evidence="1" id="KW-0732">Signal</keyword>
<sequence>MRHWLLWMSLAGQAALAAPVCEVPLEFWDRVRSMQRVVKESGLAPCMRQLARNQQLTARLIHPPDRESQTQAEELRDWLTSTGLEGKRVVLQGQGKPGEPLRFEVVESTP</sequence>
<feature type="chain" id="PRO_5046272558" evidence="1">
    <location>
        <begin position="18"/>
        <end position="110"/>
    </location>
</feature>
<dbReference type="Proteomes" id="UP001172778">
    <property type="component" value="Unassembled WGS sequence"/>
</dbReference>
<protein>
    <submittedName>
        <fullName evidence="2">Uncharacterized protein</fullName>
    </submittedName>
</protein>
<evidence type="ECO:0000256" key="1">
    <source>
        <dbReference type="SAM" id="SignalP"/>
    </source>
</evidence>
<dbReference type="RefSeq" id="WP_284102419.1">
    <property type="nucleotide sequence ID" value="NZ_JARRAF010000031.1"/>
</dbReference>
<gene>
    <name evidence="2" type="ORF">PZA18_18840</name>
</gene>
<accession>A0ABT7E1H8</accession>
<organism evidence="2 3">
    <name type="scientific">Parachitinimonas caeni</name>
    <dbReference type="NCBI Taxonomy" id="3031301"/>
    <lineage>
        <taxon>Bacteria</taxon>
        <taxon>Pseudomonadati</taxon>
        <taxon>Pseudomonadota</taxon>
        <taxon>Betaproteobacteria</taxon>
        <taxon>Neisseriales</taxon>
        <taxon>Chitinibacteraceae</taxon>
        <taxon>Parachitinimonas</taxon>
    </lineage>
</organism>
<name>A0ABT7E1H8_9NEIS</name>
<evidence type="ECO:0000313" key="2">
    <source>
        <dbReference type="EMBL" id="MDK2126104.1"/>
    </source>
</evidence>
<dbReference type="EMBL" id="JARRAF010000031">
    <property type="protein sequence ID" value="MDK2126104.1"/>
    <property type="molecule type" value="Genomic_DNA"/>
</dbReference>
<comment type="caution">
    <text evidence="2">The sequence shown here is derived from an EMBL/GenBank/DDBJ whole genome shotgun (WGS) entry which is preliminary data.</text>
</comment>
<evidence type="ECO:0000313" key="3">
    <source>
        <dbReference type="Proteomes" id="UP001172778"/>
    </source>
</evidence>
<feature type="signal peptide" evidence="1">
    <location>
        <begin position="1"/>
        <end position="17"/>
    </location>
</feature>